<name>A0ACC1S247_9HYPO</name>
<protein>
    <submittedName>
        <fullName evidence="1">Uncharacterized protein</fullName>
    </submittedName>
</protein>
<sequence length="704" mass="80014">MAQAVRLVGDGLASASCEPLTAGLVKVPGVTVSALRNEMAEMMSLASPPKPPLLPCKSKSPPARQPARASARIFRDVCVSELGSFGPGPLICFVMTRPDSIAEMRLLNTTTLKLTMFLDGKIPPYTILSHTWGSEEVLFQDLGNNPSAKAGWRKVQSACELARTLGNEWIWIDTCCIDKSNHDELTESINSMFRWYKEATICYAYMADVPYSTSEPADYMTYLGESRWFTRGWTLQELLAPQFVDFYSAEWKLIGSKDKLGPHLERITGIGAAYMDYRKHIHKSLTAASVAERMSWASKRQTTRIEDLAYCLLGIFNINMPLIYGEREKAFLRLQQAILQEIDDQTILAWGTGFVGQDRYDNPLGEPQSLFAKNPSAFKDCGDIVPWNNPRIRTRLNITHEDITITSPIFWDNNVRDEDPFNPRSKYSTVVLVAPLRCRRRNDFFNCIALILNSNPFDTPVAGTEFQLSKLRYFRVMTGWYLVLRISWRREVLRSVVIQFEPPPRVTYQGADEEEGCLIRTLPKGYAVTEIYSADVGYQEMEPLIHIPPRQPYAMTLPIIVGLEGPSLPRLALILRYRYSVIDTSLDVCMEDFEKEQVRQNTSIKQVAEIDEAEIGEIWNFAMEAHSEPVEIPSVWLNERQSQLTMYEAFSLRYAQDDVYGDNMFLIDVEDPNGVNVSEEDRYKLEDCGLEPWIDAEFDEVAAC</sequence>
<reference evidence="1" key="1">
    <citation type="submission" date="2022-08" db="EMBL/GenBank/DDBJ databases">
        <title>Genome Sequence of Fusarium decemcellulare.</title>
        <authorList>
            <person name="Buettner E."/>
        </authorList>
    </citation>
    <scope>NUCLEOTIDE SEQUENCE</scope>
    <source>
        <strain evidence="1">Babe19</strain>
    </source>
</reference>
<keyword evidence="2" id="KW-1185">Reference proteome</keyword>
<evidence type="ECO:0000313" key="1">
    <source>
        <dbReference type="EMBL" id="KAJ3530411.1"/>
    </source>
</evidence>
<dbReference type="EMBL" id="JANRMS010001175">
    <property type="protein sequence ID" value="KAJ3530411.1"/>
    <property type="molecule type" value="Genomic_DNA"/>
</dbReference>
<proteinExistence type="predicted"/>
<gene>
    <name evidence="1" type="ORF">NM208_g9344</name>
</gene>
<dbReference type="Proteomes" id="UP001148629">
    <property type="component" value="Unassembled WGS sequence"/>
</dbReference>
<accession>A0ACC1S247</accession>
<organism evidence="1 2">
    <name type="scientific">Fusarium decemcellulare</name>
    <dbReference type="NCBI Taxonomy" id="57161"/>
    <lineage>
        <taxon>Eukaryota</taxon>
        <taxon>Fungi</taxon>
        <taxon>Dikarya</taxon>
        <taxon>Ascomycota</taxon>
        <taxon>Pezizomycotina</taxon>
        <taxon>Sordariomycetes</taxon>
        <taxon>Hypocreomycetidae</taxon>
        <taxon>Hypocreales</taxon>
        <taxon>Nectriaceae</taxon>
        <taxon>Fusarium</taxon>
        <taxon>Fusarium decemcellulare species complex</taxon>
    </lineage>
</organism>
<comment type="caution">
    <text evidence="1">The sequence shown here is derived from an EMBL/GenBank/DDBJ whole genome shotgun (WGS) entry which is preliminary data.</text>
</comment>
<evidence type="ECO:0000313" key="2">
    <source>
        <dbReference type="Proteomes" id="UP001148629"/>
    </source>
</evidence>